<dbReference type="InParanoid" id="A0A6N7ETC6"/>
<dbReference type="Gene3D" id="3.30.420.40">
    <property type="match status" value="2"/>
</dbReference>
<evidence type="ECO:0000313" key="7">
    <source>
        <dbReference type="EMBL" id="MPV85173.1"/>
    </source>
</evidence>
<organism evidence="7 8">
    <name type="scientific">Ostreibacterium oceani</name>
    <dbReference type="NCBI Taxonomy" id="2654998"/>
    <lineage>
        <taxon>Bacteria</taxon>
        <taxon>Pseudomonadati</taxon>
        <taxon>Pseudomonadota</taxon>
        <taxon>Gammaproteobacteria</taxon>
        <taxon>Cardiobacteriales</taxon>
        <taxon>Ostreibacteriaceae</taxon>
        <taxon>Ostreibacterium</taxon>
    </lineage>
</organism>
<comment type="caution">
    <text evidence="7">The sequence shown here is derived from an EMBL/GenBank/DDBJ whole genome shotgun (WGS) entry which is preliminary data.</text>
</comment>
<dbReference type="NCBIfam" id="NF003520">
    <property type="entry name" value="PRK05183.1"/>
    <property type="match status" value="1"/>
</dbReference>
<evidence type="ECO:0000256" key="2">
    <source>
        <dbReference type="ARBA" id="ARBA00022741"/>
    </source>
</evidence>
<dbReference type="Pfam" id="PF00012">
    <property type="entry name" value="HSP70"/>
    <property type="match status" value="1"/>
</dbReference>
<keyword evidence="3 5" id="KW-0067">ATP-binding</keyword>
<evidence type="ECO:0000256" key="5">
    <source>
        <dbReference type="HAMAP-Rule" id="MF_00679"/>
    </source>
</evidence>
<dbReference type="FunCoup" id="A0A6N7ETC6">
    <property type="interactions" value="94"/>
</dbReference>
<dbReference type="AlphaFoldDB" id="A0A6N7ETC6"/>
<comment type="function">
    <text evidence="5">Chaperone involved in the maturation of iron-sulfur cluster-containing proteins. Has a low intrinsic ATPase activity which is markedly stimulated by HscB.</text>
</comment>
<evidence type="ECO:0000256" key="6">
    <source>
        <dbReference type="RuleBase" id="RU003322"/>
    </source>
</evidence>
<sequence length="610" mass="65258">MSLLNISEPGQTTKPHESKLVIGIDLGTTNSLVAATRSGMTETLDDAYGRAMLPSVVAINQAGKRLVGYEALATDAQFDKIHSAKRIIGYSCAEIAAEGLAQTFPIVDTATIPAIKTIGGELTPIDVSAEILSALKARAEAAFARTVEGAVITVPAYFDETRRKATKDAATLAGLNVLRLINEPTAAALAYGLDKSARGNVLVYDLGGGTFDVSVLSLTEGIFEVKATLGDILLGGDDFDRAIVDWLIQTDTTTLPYSVLKAKAKAAKEKLAETNQVDITLAQQTVTLTRQQFDALIEPWIQQTLQQTQQAIRDAGLTIEAIDHVVCVGGSTRIKLVQEKLKALFDLDVLTDVDPDKVVAIGAGIAAENLSGNRKNDSLLLDVTPLSLGIETAGELVEVIVPRNTPIPITRAQDFTTYKNGQTAMRIHVVQGERDQVSECRSLANFQLTGIPPMAAGAARIRITFSMDADGLLTVSATEQTTGAESVINVTPSYGLTDDAITDMLLASMNHAESDSHFRRLNEQKVEAERVLEAIREALKSDGDLLSPIEAEPIVLSIDALEKAMTGQDASAIKHAINAVEKAADSFIERRMNHAISKVMKGHDVDEFSS</sequence>
<accession>A0A6N7ETC6</accession>
<evidence type="ECO:0000256" key="4">
    <source>
        <dbReference type="ARBA" id="ARBA00023186"/>
    </source>
</evidence>
<protein>
    <recommendedName>
        <fullName evidence="5">Chaperone protein HscA homolog</fullName>
    </recommendedName>
</protein>
<dbReference type="InterPro" id="IPR043129">
    <property type="entry name" value="ATPase_NBD"/>
</dbReference>
<dbReference type="EMBL" id="WHNW01000001">
    <property type="protein sequence ID" value="MPV85173.1"/>
    <property type="molecule type" value="Genomic_DNA"/>
</dbReference>
<dbReference type="PANTHER" id="PTHR19375">
    <property type="entry name" value="HEAT SHOCK PROTEIN 70KDA"/>
    <property type="match status" value="1"/>
</dbReference>
<dbReference type="GO" id="GO:0016887">
    <property type="term" value="F:ATP hydrolysis activity"/>
    <property type="evidence" value="ECO:0007669"/>
    <property type="project" value="UniProtKB-UniRule"/>
</dbReference>
<dbReference type="PRINTS" id="PR00301">
    <property type="entry name" value="HEATSHOCK70"/>
</dbReference>
<dbReference type="GO" id="GO:0005524">
    <property type="term" value="F:ATP binding"/>
    <property type="evidence" value="ECO:0007669"/>
    <property type="project" value="UniProtKB-KW"/>
</dbReference>
<dbReference type="RefSeq" id="WP_152808170.1">
    <property type="nucleotide sequence ID" value="NZ_WHNW01000001.1"/>
</dbReference>
<dbReference type="HAMAP" id="MF_00679">
    <property type="entry name" value="HscA"/>
    <property type="match status" value="1"/>
</dbReference>
<dbReference type="InterPro" id="IPR029047">
    <property type="entry name" value="HSP70_peptide-bd_sf"/>
</dbReference>
<name>A0A6N7ETC6_9GAMM</name>
<dbReference type="Gene3D" id="1.20.1270.10">
    <property type="match status" value="1"/>
</dbReference>
<dbReference type="GO" id="GO:0051082">
    <property type="term" value="F:unfolded protein binding"/>
    <property type="evidence" value="ECO:0007669"/>
    <property type="project" value="InterPro"/>
</dbReference>
<dbReference type="Proteomes" id="UP000471298">
    <property type="component" value="Unassembled WGS sequence"/>
</dbReference>
<reference evidence="7 8" key="1">
    <citation type="submission" date="2019-10" db="EMBL/GenBank/DDBJ databases">
        <title>Cardiobacteriales fam. a chemoheterotrophic member of the order Cardiobacteriales, and proposal of Cardiobacteriales fam. nov.</title>
        <authorList>
            <person name="Wang C."/>
        </authorList>
    </citation>
    <scope>NUCLEOTIDE SEQUENCE [LARGE SCALE GENOMIC DNA]</scope>
    <source>
        <strain evidence="7 8">ML27</strain>
    </source>
</reference>
<dbReference type="SUPFAM" id="SSF100934">
    <property type="entry name" value="Heat shock protein 70kD (HSP70), C-terminal subdomain"/>
    <property type="match status" value="1"/>
</dbReference>
<dbReference type="InterPro" id="IPR013126">
    <property type="entry name" value="Hsp_70_fam"/>
</dbReference>
<comment type="similarity">
    <text evidence="1 5 6">Belongs to the heat shock protein 70 family.</text>
</comment>
<evidence type="ECO:0000256" key="1">
    <source>
        <dbReference type="ARBA" id="ARBA00007381"/>
    </source>
</evidence>
<keyword evidence="2 5" id="KW-0547">Nucleotide-binding</keyword>
<dbReference type="GO" id="GO:0140662">
    <property type="term" value="F:ATP-dependent protein folding chaperone"/>
    <property type="evidence" value="ECO:0007669"/>
    <property type="project" value="InterPro"/>
</dbReference>
<dbReference type="SUPFAM" id="SSF53067">
    <property type="entry name" value="Actin-like ATPase domain"/>
    <property type="match status" value="2"/>
</dbReference>
<dbReference type="NCBIfam" id="TIGR01991">
    <property type="entry name" value="HscA"/>
    <property type="match status" value="1"/>
</dbReference>
<dbReference type="InterPro" id="IPR029048">
    <property type="entry name" value="HSP70_C_sf"/>
</dbReference>
<keyword evidence="4 5" id="KW-0143">Chaperone</keyword>
<evidence type="ECO:0000313" key="8">
    <source>
        <dbReference type="Proteomes" id="UP000471298"/>
    </source>
</evidence>
<proteinExistence type="inferred from homology"/>
<dbReference type="SUPFAM" id="SSF100920">
    <property type="entry name" value="Heat shock protein 70kD (HSP70), peptide-binding domain"/>
    <property type="match status" value="1"/>
</dbReference>
<evidence type="ECO:0000256" key="3">
    <source>
        <dbReference type="ARBA" id="ARBA00022840"/>
    </source>
</evidence>
<dbReference type="GO" id="GO:0016226">
    <property type="term" value="P:iron-sulfur cluster assembly"/>
    <property type="evidence" value="ECO:0007669"/>
    <property type="project" value="InterPro"/>
</dbReference>
<gene>
    <name evidence="5 7" type="primary">hscA</name>
    <name evidence="7" type="ORF">GCU85_00300</name>
</gene>
<dbReference type="InterPro" id="IPR010236">
    <property type="entry name" value="ISC_FeS_clus_asmbl_HscA"/>
</dbReference>
<dbReference type="Gene3D" id="3.90.640.10">
    <property type="entry name" value="Actin, Chain A, domain 4"/>
    <property type="match status" value="1"/>
</dbReference>
<keyword evidence="8" id="KW-1185">Reference proteome</keyword>
<dbReference type="Gene3D" id="2.60.34.10">
    <property type="entry name" value="Substrate Binding Domain Of DNAk, Chain A, domain 1"/>
    <property type="match status" value="1"/>
</dbReference>
<dbReference type="InterPro" id="IPR018181">
    <property type="entry name" value="Heat_shock_70_CS"/>
</dbReference>
<dbReference type="PROSITE" id="PS00297">
    <property type="entry name" value="HSP70_1"/>
    <property type="match status" value="1"/>
</dbReference>
<dbReference type="PROSITE" id="PS00329">
    <property type="entry name" value="HSP70_2"/>
    <property type="match status" value="1"/>
</dbReference>